<protein>
    <recommendedName>
        <fullName evidence="4">Lipoprotein</fullName>
    </recommendedName>
</protein>
<dbReference type="EMBL" id="JAUJWV010000001">
    <property type="protein sequence ID" value="MDN7240833.1"/>
    <property type="molecule type" value="Genomic_DNA"/>
</dbReference>
<feature type="chain" id="PRO_5045841717" description="Lipoprotein" evidence="1">
    <location>
        <begin position="29"/>
        <end position="206"/>
    </location>
</feature>
<evidence type="ECO:0000313" key="3">
    <source>
        <dbReference type="Proteomes" id="UP001172055"/>
    </source>
</evidence>
<reference evidence="2 3" key="1">
    <citation type="submission" date="2023-06" db="EMBL/GenBank/DDBJ databases">
        <title>Novel species in genus Planococcus.</title>
        <authorList>
            <person name="Ning S."/>
        </authorList>
    </citation>
    <scope>NUCLEOTIDE SEQUENCE [LARGE SCALE GENOMIC DNA]</scope>
    <source>
        <strain evidence="2 3">N028</strain>
    </source>
</reference>
<keyword evidence="3" id="KW-1185">Reference proteome</keyword>
<organism evidence="2 3">
    <name type="scientific">Planococcus shixiaomingii</name>
    <dbReference type="NCBI Taxonomy" id="3058393"/>
    <lineage>
        <taxon>Bacteria</taxon>
        <taxon>Bacillati</taxon>
        <taxon>Bacillota</taxon>
        <taxon>Bacilli</taxon>
        <taxon>Bacillales</taxon>
        <taxon>Caryophanaceae</taxon>
        <taxon>Planococcus</taxon>
    </lineage>
</organism>
<gene>
    <name evidence="2" type="ORF">QWY14_03480</name>
</gene>
<dbReference type="RefSeq" id="WP_301722732.1">
    <property type="nucleotide sequence ID" value="NZ_JAUJWV010000001.1"/>
</dbReference>
<proteinExistence type="predicted"/>
<dbReference type="PROSITE" id="PS51257">
    <property type="entry name" value="PROKAR_LIPOPROTEIN"/>
    <property type="match status" value="1"/>
</dbReference>
<sequence>MHQKPSAVKALFGILLLLSACFFIVACSQEPAENEAEADAPANTKVEDIASLKKVLEHEFTAPDKEFNRLAGDLGALQQPNMSEDDYAAVLESPQYQAYSEYIEKTYAPYFTENGFENFLNTTAFFYHNFGQDYQLSIHNLEIVQDEKTASKYSFSFAVNYKNPAGQTDTYDFEGSATSPEAGKIDKFSINDKESLFQKISEDTTK</sequence>
<evidence type="ECO:0000256" key="1">
    <source>
        <dbReference type="SAM" id="SignalP"/>
    </source>
</evidence>
<accession>A0ABT8MZC4</accession>
<keyword evidence="1" id="KW-0732">Signal</keyword>
<name>A0ABT8MZC4_9BACL</name>
<comment type="caution">
    <text evidence="2">The sequence shown here is derived from an EMBL/GenBank/DDBJ whole genome shotgun (WGS) entry which is preliminary data.</text>
</comment>
<dbReference type="Proteomes" id="UP001172055">
    <property type="component" value="Unassembled WGS sequence"/>
</dbReference>
<evidence type="ECO:0008006" key="4">
    <source>
        <dbReference type="Google" id="ProtNLM"/>
    </source>
</evidence>
<feature type="signal peptide" evidence="1">
    <location>
        <begin position="1"/>
        <end position="28"/>
    </location>
</feature>
<evidence type="ECO:0000313" key="2">
    <source>
        <dbReference type="EMBL" id="MDN7240833.1"/>
    </source>
</evidence>